<evidence type="ECO:0000259" key="1">
    <source>
        <dbReference type="Pfam" id="PF04471"/>
    </source>
</evidence>
<gene>
    <name evidence="2" type="ORF">EZH22_30335</name>
</gene>
<evidence type="ECO:0000313" key="2">
    <source>
        <dbReference type="EMBL" id="QRG10180.1"/>
    </source>
</evidence>
<sequence>MALSSHFPLQTLDPETFERFVEAVVAARYPDADVNILGSRGHDQKGSDILAVFPRGERWSFQCKRVERFGPADIAKAVAHHTLDAERRFIVLSKIATPAAIQEAARHEGWTLWDKQVLTRVVRELPIEAQTRLVDIFFNGQRMALLGMSEPGPWLTTEEYYQPFSSRAAIFSHDWELVGRKAEIDSLVDALRADVGGDLADGRVTLLIGAGGIGKTRVMKEAVKRFAREAGRTTIRFLSLAQEATAANLSDLGSGPKLLIVDDAHDREGLKLFLEYVVDARNDARLLIASRPYAERRIMNELGLYRIVDPKMVRLGRLDRKSLRSLAVEVLSEFGGDGAMADAVVDVASDSPLVAAMAAKVAAAERRLPMLASGSEELRRFILSRFAGVITGELGGSADMPALRAVLEVLALIQPFHIDDRRLTKLVQIRLPSISAADVTRALKLLLDGAVIYQRGALHRLMPEMLGDFLIEDSCIGADGRLTKFALDLVHAVESDRLTEVLVNLGRTEWRLADGDTSNRTLLMPIWQHLDAIDKEYDSRIAAIEAVAYYQPAQALSFVQRQINRGRTWHEFGNILQRVAYTLENRGEALRLLWDLGLLDERELNSHPDHPIRILADLIGYDRHKPVAFNEEVAEFAFGLLENPLAWSGKYTPLDILRPLLSGEGTTTRSTGRGIALSPFLVSYDVVAPLRNRLVSRICDLLESPDASIALRSGKMVAEAVRRPYGLMGQSVPEDLTAKYEAEFARSLARIDHLLGKGTLASTTVIGLIRSLDWSVNYGPDPIREQVQGIFAKIPCDLGFRLQAAVAEDADWAFTGQVPFEEWDEDKDWRGGFLEELVATYPEPQALCDALVNALEAAEAAGMTVSGASPLISRLAREHPTIATEIIQRSLINPSNRLCSYLGYAVGALVRRQPVQGRAIVRQILVEHDAAIRIGGAEGVIFLPTPLGQDDLALLEEVLASHELAIATVGISALRGRTDISPHQMMSLLLSVDIERNPILLEGVATVACSRSSALLDKSSEEDARELLCRVARLSKIEGHWTRELIVGLGKRFGLLVAEFVIERASRGMAANDEGGAEECYEVLPYWGRHNGLGLDKSSQADAILGRVWSWLRDHDDVSQAVRYSLGETVAAMFDMSGTPVTCFLETLVDRATAEDLRWIAYVLRNSHNRFVLDHPRLVELYLARCKSVDQELFDFAIEKLMTSAMSGAGREVSESPCRAMYGLATTHVGSSRPCPGSLRHTLSTAPFSIGLRRTLRNRFARAANSMNRRIEVRALFGSWGAT</sequence>
<dbReference type="Proteomes" id="UP000596427">
    <property type="component" value="Plasmid unnamed2"/>
</dbReference>
<dbReference type="Pfam" id="PF04471">
    <property type="entry name" value="Mrr_cat"/>
    <property type="match status" value="1"/>
</dbReference>
<dbReference type="SUPFAM" id="SSF52540">
    <property type="entry name" value="P-loop containing nucleoside triphosphate hydrolases"/>
    <property type="match status" value="1"/>
</dbReference>
<dbReference type="EMBL" id="CP063364">
    <property type="protein sequence ID" value="QRG10180.1"/>
    <property type="molecule type" value="Genomic_DNA"/>
</dbReference>
<dbReference type="GO" id="GO:0003677">
    <property type="term" value="F:DNA binding"/>
    <property type="evidence" value="ECO:0007669"/>
    <property type="project" value="InterPro"/>
</dbReference>
<protein>
    <submittedName>
        <fullName evidence="2">Restriction endonuclease</fullName>
    </submittedName>
</protein>
<dbReference type="InterPro" id="IPR027417">
    <property type="entry name" value="P-loop_NTPase"/>
</dbReference>
<keyword evidence="2" id="KW-0255">Endonuclease</keyword>
<dbReference type="KEGG" id="xdi:EZH22_30335"/>
<proteinExistence type="predicted"/>
<keyword evidence="2" id="KW-0540">Nuclease</keyword>
<keyword evidence="2" id="KW-0378">Hydrolase</keyword>
<keyword evidence="2" id="KW-0614">Plasmid</keyword>
<organism evidence="2 3">
    <name type="scientific">Xanthobacter dioxanivorans</name>
    <dbReference type="NCBI Taxonomy" id="2528964"/>
    <lineage>
        <taxon>Bacteria</taxon>
        <taxon>Pseudomonadati</taxon>
        <taxon>Pseudomonadota</taxon>
        <taxon>Alphaproteobacteria</taxon>
        <taxon>Hyphomicrobiales</taxon>
        <taxon>Xanthobacteraceae</taxon>
        <taxon>Xanthobacter</taxon>
    </lineage>
</organism>
<dbReference type="InterPro" id="IPR007560">
    <property type="entry name" value="Restrct_endonuc_IV_Mrr"/>
</dbReference>
<geneLocation type="plasmid" evidence="2 3">
    <name>unnamed2</name>
</geneLocation>
<feature type="domain" description="Restriction endonuclease type IV Mrr" evidence="1">
    <location>
        <begin position="9"/>
        <end position="120"/>
    </location>
</feature>
<dbReference type="Gene3D" id="3.40.50.300">
    <property type="entry name" value="P-loop containing nucleotide triphosphate hydrolases"/>
    <property type="match status" value="1"/>
</dbReference>
<dbReference type="GO" id="GO:0004519">
    <property type="term" value="F:endonuclease activity"/>
    <property type="evidence" value="ECO:0007669"/>
    <property type="project" value="UniProtKB-KW"/>
</dbReference>
<name>A0A974SLQ9_9HYPH</name>
<dbReference type="RefSeq" id="WP_203197055.1">
    <property type="nucleotide sequence ID" value="NZ_CP063364.1"/>
</dbReference>
<evidence type="ECO:0000313" key="3">
    <source>
        <dbReference type="Proteomes" id="UP000596427"/>
    </source>
</evidence>
<keyword evidence="3" id="KW-1185">Reference proteome</keyword>
<reference evidence="2 3" key="1">
    <citation type="submission" date="2020-10" db="EMBL/GenBank/DDBJ databases">
        <title>Degradation of 1,4-Dioxane by Xanthobacter sp. YN2, via a Novel Group-2 Soluble Di-Iron Monooxygenase.</title>
        <authorList>
            <person name="Ma F."/>
            <person name="Wang Y."/>
            <person name="Yang J."/>
            <person name="Guo H."/>
            <person name="Su D."/>
            <person name="Yu L."/>
        </authorList>
    </citation>
    <scope>NUCLEOTIDE SEQUENCE [LARGE SCALE GENOMIC DNA]</scope>
    <source>
        <strain evidence="2 3">YN2</strain>
        <plasmid evidence="2 3">unnamed2</plasmid>
    </source>
</reference>
<dbReference type="GO" id="GO:0009307">
    <property type="term" value="P:DNA restriction-modification system"/>
    <property type="evidence" value="ECO:0007669"/>
    <property type="project" value="InterPro"/>
</dbReference>
<accession>A0A974SLQ9</accession>